<comment type="caution">
    <text evidence="1">The sequence shown here is derived from an EMBL/GenBank/DDBJ whole genome shotgun (WGS) entry which is preliminary data.</text>
</comment>
<name>A0A484F4A5_9EURY</name>
<reference evidence="1 2" key="1">
    <citation type="submission" date="2019-03" db="EMBL/GenBank/DDBJ databases">
        <title>Genomic Encyclopedia of Type Strains, Phase IV (KMG-IV): sequencing the most valuable type-strain genomes for metagenomic binning, comparative biology and taxonomic classification.</title>
        <authorList>
            <person name="Goeker M."/>
        </authorList>
    </citation>
    <scope>NUCLEOTIDE SEQUENCE [LARGE SCALE GENOMIC DNA]</scope>
    <source>
        <strain evidence="1 2">DSM 13328</strain>
    </source>
</reference>
<keyword evidence="2" id="KW-1185">Reference proteome</keyword>
<dbReference type="PROSITE" id="PS51257">
    <property type="entry name" value="PROKAR_LIPOPROTEIN"/>
    <property type="match status" value="1"/>
</dbReference>
<dbReference type="AlphaFoldDB" id="A0A484F4A5"/>
<protein>
    <submittedName>
        <fullName evidence="1">Uncharacterized protein</fullName>
    </submittedName>
</protein>
<sequence>MASFKIIIIGLMVLLVAACAFSGCLNKAQANDFIGSWEATETDDTIFTFYENGTCGIHAGNLIAQGEWKPDGENYGLYCYGIRAGTASFVNDDLIHLQLTYGMLDLNEDFKRVAA</sequence>
<dbReference type="EMBL" id="SNYS01000011">
    <property type="protein sequence ID" value="TDQ67594.1"/>
    <property type="molecule type" value="Genomic_DNA"/>
</dbReference>
<proteinExistence type="predicted"/>
<organism evidence="1 2">
    <name type="scientific">Methanimicrococcus blatticola</name>
    <dbReference type="NCBI Taxonomy" id="91560"/>
    <lineage>
        <taxon>Archaea</taxon>
        <taxon>Methanobacteriati</taxon>
        <taxon>Methanobacteriota</taxon>
        <taxon>Stenosarchaea group</taxon>
        <taxon>Methanomicrobia</taxon>
        <taxon>Methanosarcinales</taxon>
        <taxon>Methanosarcinaceae</taxon>
        <taxon>Methanimicrococcus</taxon>
    </lineage>
</organism>
<evidence type="ECO:0000313" key="1">
    <source>
        <dbReference type="EMBL" id="TDQ67594.1"/>
    </source>
</evidence>
<accession>A0A484F4A5</accession>
<evidence type="ECO:0000313" key="2">
    <source>
        <dbReference type="Proteomes" id="UP000294855"/>
    </source>
</evidence>
<dbReference type="Proteomes" id="UP000294855">
    <property type="component" value="Unassembled WGS sequence"/>
</dbReference>
<gene>
    <name evidence="1" type="ORF">C7391_1567</name>
</gene>